<comment type="subcellular location">
    <subcellularLocation>
        <location evidence="1">Nucleus</location>
    </subcellularLocation>
</comment>
<feature type="domain" description="C2H2-type" evidence="9">
    <location>
        <begin position="31"/>
        <end position="58"/>
    </location>
</feature>
<keyword evidence="6" id="KW-0539">Nucleus</keyword>
<evidence type="ECO:0000256" key="4">
    <source>
        <dbReference type="ARBA" id="ARBA00022771"/>
    </source>
</evidence>
<organism evidence="10 11">
    <name type="scientific">Oculimacula yallundae</name>
    <dbReference type="NCBI Taxonomy" id="86028"/>
    <lineage>
        <taxon>Eukaryota</taxon>
        <taxon>Fungi</taxon>
        <taxon>Dikarya</taxon>
        <taxon>Ascomycota</taxon>
        <taxon>Pezizomycotina</taxon>
        <taxon>Leotiomycetes</taxon>
        <taxon>Helotiales</taxon>
        <taxon>Ploettnerulaceae</taxon>
        <taxon>Oculimacula</taxon>
    </lineage>
</organism>
<feature type="region of interest" description="Disordered" evidence="8">
    <location>
        <begin position="90"/>
        <end position="110"/>
    </location>
</feature>
<dbReference type="PROSITE" id="PS00028">
    <property type="entry name" value="ZINC_FINGER_C2H2_1"/>
    <property type="match status" value="2"/>
</dbReference>
<reference evidence="10 11" key="1">
    <citation type="journal article" date="2024" name="Commun. Biol.">
        <title>Comparative genomic analysis of thermophilic fungi reveals convergent evolutionary adaptations and gene losses.</title>
        <authorList>
            <person name="Steindorff A.S."/>
            <person name="Aguilar-Pontes M.V."/>
            <person name="Robinson A.J."/>
            <person name="Andreopoulos B."/>
            <person name="LaButti K."/>
            <person name="Kuo A."/>
            <person name="Mondo S."/>
            <person name="Riley R."/>
            <person name="Otillar R."/>
            <person name="Haridas S."/>
            <person name="Lipzen A."/>
            <person name="Grimwood J."/>
            <person name="Schmutz J."/>
            <person name="Clum A."/>
            <person name="Reid I.D."/>
            <person name="Moisan M.C."/>
            <person name="Butler G."/>
            <person name="Nguyen T.T.M."/>
            <person name="Dewar K."/>
            <person name="Conant G."/>
            <person name="Drula E."/>
            <person name="Henrissat B."/>
            <person name="Hansel C."/>
            <person name="Singer S."/>
            <person name="Hutchinson M.I."/>
            <person name="de Vries R.P."/>
            <person name="Natvig D.O."/>
            <person name="Powell A.J."/>
            <person name="Tsang A."/>
            <person name="Grigoriev I.V."/>
        </authorList>
    </citation>
    <scope>NUCLEOTIDE SEQUENCE [LARGE SCALE GENOMIC DNA]</scope>
    <source>
        <strain evidence="10 11">CBS 494.80</strain>
    </source>
</reference>
<dbReference type="Pfam" id="PF04082">
    <property type="entry name" value="Fungal_trans"/>
    <property type="match status" value="1"/>
</dbReference>
<feature type="domain" description="C2H2-type" evidence="9">
    <location>
        <begin position="59"/>
        <end position="87"/>
    </location>
</feature>
<dbReference type="PANTHER" id="PTHR40626">
    <property type="entry name" value="MIP31509P"/>
    <property type="match status" value="1"/>
</dbReference>
<evidence type="ECO:0000256" key="3">
    <source>
        <dbReference type="ARBA" id="ARBA00022737"/>
    </source>
</evidence>
<dbReference type="CDD" id="cd12148">
    <property type="entry name" value="fungal_TF_MHR"/>
    <property type="match status" value="1"/>
</dbReference>
<accession>A0ABR4BTW0</accession>
<evidence type="ECO:0000313" key="11">
    <source>
        <dbReference type="Proteomes" id="UP001595075"/>
    </source>
</evidence>
<protein>
    <recommendedName>
        <fullName evidence="9">C2H2-type domain-containing protein</fullName>
    </recommendedName>
</protein>
<dbReference type="Gene3D" id="3.30.160.60">
    <property type="entry name" value="Classic Zinc Finger"/>
    <property type="match status" value="2"/>
</dbReference>
<evidence type="ECO:0000256" key="1">
    <source>
        <dbReference type="ARBA" id="ARBA00004123"/>
    </source>
</evidence>
<dbReference type="InterPro" id="IPR036236">
    <property type="entry name" value="Znf_C2H2_sf"/>
</dbReference>
<proteinExistence type="predicted"/>
<dbReference type="Pfam" id="PF00096">
    <property type="entry name" value="zf-C2H2"/>
    <property type="match status" value="2"/>
</dbReference>
<keyword evidence="4 7" id="KW-0863">Zinc-finger</keyword>
<keyword evidence="11" id="KW-1185">Reference proteome</keyword>
<dbReference type="SUPFAM" id="SSF57667">
    <property type="entry name" value="beta-beta-alpha zinc fingers"/>
    <property type="match status" value="1"/>
</dbReference>
<evidence type="ECO:0000259" key="9">
    <source>
        <dbReference type="PROSITE" id="PS50157"/>
    </source>
</evidence>
<comment type="caution">
    <text evidence="10">The sequence shown here is derived from an EMBL/GenBank/DDBJ whole genome shotgun (WGS) entry which is preliminary data.</text>
</comment>
<dbReference type="EMBL" id="JAZHXI010000020">
    <property type="protein sequence ID" value="KAL2061087.1"/>
    <property type="molecule type" value="Genomic_DNA"/>
</dbReference>
<evidence type="ECO:0000256" key="2">
    <source>
        <dbReference type="ARBA" id="ARBA00022723"/>
    </source>
</evidence>
<dbReference type="InterPro" id="IPR051059">
    <property type="entry name" value="VerF-like"/>
</dbReference>
<dbReference type="PANTHER" id="PTHR40626:SF13">
    <property type="entry name" value="RESPIRATION FACTOR 2-RELATED"/>
    <property type="match status" value="1"/>
</dbReference>
<sequence>MTSQKRTVMKNPTMDSYTSKFKSGPNLVNKRSCSICGQLFTRTEHLTRHERSHRGEKPFQCSFCGFAFCRKDLLKRHISRQHSGVEYTTVTTDTSEASGGLDEESGSSKETNQFNFDSVFTWGSDMPGLGSMNSHGLSSINDIDLGNFMSDVYDGNSPLNFQVDGLLSPLSSNPHRETSPQLGFVTTSKTGNGSRATTLGTFQISEAKRMQLIDLGQEACSDMDLALPSCLTLERCVTACFDSLFTVTPCVHIPTWSAENADPCILLAMAACGARYIRQADLARSLQKVAREVTLGQIRTPNGVRIEQPPSVILALLIVTGFSLWNGPADACREAMLDNVLLAELSCLETSSDQDHNICTNLDPEDSWKAWVEKETIIRTRYSVFYYLSLVATAFDAPPPIRSSDIKLSLPCTETEWTASSAQNWARNRNLTARISLEEAVDGFLHSSVPTPILDSPFTAIIILHTLIQYWRQVSWKKNRDSEVAFFRNALRKLESAADFGSESTISPHNSRASLAYNFHSLLRLARIYLCANMGMCLSAFKTHTLSKISQAITVGFPIERSIEASQAALSATQSFAVLFKFGVAHTSGSGNLHYIFNTFQSALYLIKWLEATEKIPTITWTEHESETISSIESTVKEVELPPEQARVPLSQQVAFACLVIFKGANTWDLQTLLLEALHEYTTKSYAD</sequence>
<dbReference type="InterPro" id="IPR007219">
    <property type="entry name" value="XnlR_reg_dom"/>
</dbReference>
<evidence type="ECO:0000256" key="8">
    <source>
        <dbReference type="SAM" id="MobiDB-lite"/>
    </source>
</evidence>
<evidence type="ECO:0000313" key="10">
    <source>
        <dbReference type="EMBL" id="KAL2061087.1"/>
    </source>
</evidence>
<dbReference type="InterPro" id="IPR013087">
    <property type="entry name" value="Znf_C2H2_type"/>
</dbReference>
<keyword evidence="3" id="KW-0677">Repeat</keyword>
<evidence type="ECO:0000256" key="6">
    <source>
        <dbReference type="ARBA" id="ARBA00023242"/>
    </source>
</evidence>
<dbReference type="PROSITE" id="PS50157">
    <property type="entry name" value="ZINC_FINGER_C2H2_2"/>
    <property type="match status" value="2"/>
</dbReference>
<name>A0ABR4BTW0_9HELO</name>
<evidence type="ECO:0000256" key="5">
    <source>
        <dbReference type="ARBA" id="ARBA00022833"/>
    </source>
</evidence>
<dbReference type="SMART" id="SM00355">
    <property type="entry name" value="ZnF_C2H2"/>
    <property type="match status" value="2"/>
</dbReference>
<dbReference type="Proteomes" id="UP001595075">
    <property type="component" value="Unassembled WGS sequence"/>
</dbReference>
<evidence type="ECO:0000256" key="7">
    <source>
        <dbReference type="PROSITE-ProRule" id="PRU00042"/>
    </source>
</evidence>
<keyword evidence="2" id="KW-0479">Metal-binding</keyword>
<gene>
    <name evidence="10" type="ORF">VTL71DRAFT_9139</name>
</gene>
<keyword evidence="5" id="KW-0862">Zinc</keyword>